<dbReference type="SUPFAM" id="SSF51905">
    <property type="entry name" value="FAD/NAD(P)-binding domain"/>
    <property type="match status" value="1"/>
</dbReference>
<reference evidence="8" key="1">
    <citation type="submission" date="2019-08" db="EMBL/GenBank/DDBJ databases">
        <authorList>
            <person name="Kucharzyk K."/>
            <person name="Murdoch R.W."/>
            <person name="Higgins S."/>
            <person name="Loffler F."/>
        </authorList>
    </citation>
    <scope>NUCLEOTIDE SEQUENCE</scope>
</reference>
<evidence type="ECO:0000313" key="8">
    <source>
        <dbReference type="EMBL" id="MPL59680.1"/>
    </source>
</evidence>
<keyword evidence="4" id="KW-0285">Flavoprotein</keyword>
<gene>
    <name evidence="8" type="primary">rsxG_1</name>
    <name evidence="8" type="ORF">SDC9_05235</name>
</gene>
<dbReference type="InterPro" id="IPR050315">
    <property type="entry name" value="FAD-oxidoreductase_2"/>
</dbReference>
<evidence type="ECO:0000259" key="7">
    <source>
        <dbReference type="SMART" id="SM00900"/>
    </source>
</evidence>
<dbReference type="InterPro" id="IPR027477">
    <property type="entry name" value="Succ_DH/fumarate_Rdtase_cat_sf"/>
</dbReference>
<dbReference type="Gene3D" id="3.50.50.60">
    <property type="entry name" value="FAD/NAD(P)-binding domain"/>
    <property type="match status" value="2"/>
</dbReference>
<keyword evidence="6" id="KW-0560">Oxidoreductase</keyword>
<sequence length="832" mass="87945">MKRPKLFAVLLAAFALLLSACVNAPESDKAGTYVPGTYTASGQGYGGAVDVSVTVDAKKITAVNVKGDKETEGIGSRAIEELPAKIVAANGKVDAVAGASFTSSAIFEALDQALAKAKGKAEESAPIAFKPGTYTGTGKGYNGDVVLKVSFTENAIADIRVDKSKETEHVGDSAYSIIIKDIKDFTSTGVDTVSGATFTSRAVLAAVEDAAKQAGCDTATLRKGAKPFVLLPGPKVVDSYDVVIVGAGGAGMAAAAQAAQDGASVLVIEKAVEMGGNTLVSGGAFQAVQPSMVWDPQNPEATTGIYEPTGAVVPKFKSDVGRIATLKTILGWSEKPFDGTIKDKTAIKTVDDYNLPERGVHAEYLPTLRALKAQIKEYLAYADKHFAMGQKETDLTVFSTVELFIFQTYYGGLRMDRDKTKWIVNDFALVDQICRKAYDIRPWLEAQGAKVDNAQRTLIGCLWQRINPVVGGVVDGVNYPGKWGAYFKVPENTLLKANPKNKIMYRTTAKELITKGGRVTGVKAVQYDGTQVEITATKGVILATGGYGANIKMVIDTNEYWKSEHLTADIKTTNRNLAMGEGLVMGQKAGAALTGMGWTQLMPLGWVDNGNLAGGTGENVIYVSPAGTDNVGKRYVDEAAERDVLSQGAFDYGAEGGLYVELSSPVTMSSAGGLPSSLTSTANVPGRRFIGTLAEAAAMLKIDAEVLRKTITEYDAYIIGATNQKPVPDKTAYRGTIGSCEMDEKGNYKPETYKIENLQVRWLAPSTHHTMGGLVVDTSRHVLNVQGKVIPGLYAAGEVTGGFFAGNRLGGNAVMEIIVSGRIAGSSAAKGN</sequence>
<dbReference type="SMART" id="SM00900">
    <property type="entry name" value="FMN_bind"/>
    <property type="match status" value="2"/>
</dbReference>
<comment type="cofactor">
    <cofactor evidence="1">
        <name>FMN</name>
        <dbReference type="ChEBI" id="CHEBI:58210"/>
    </cofactor>
</comment>
<dbReference type="SUPFAM" id="SSF56425">
    <property type="entry name" value="Succinate dehydrogenase/fumarate reductase flavoprotein, catalytic domain"/>
    <property type="match status" value="1"/>
</dbReference>
<evidence type="ECO:0000256" key="6">
    <source>
        <dbReference type="ARBA" id="ARBA00023002"/>
    </source>
</evidence>
<dbReference type="GO" id="GO:0016491">
    <property type="term" value="F:oxidoreductase activity"/>
    <property type="evidence" value="ECO:0007669"/>
    <property type="project" value="UniProtKB-KW"/>
</dbReference>
<comment type="cofactor">
    <cofactor evidence="2">
        <name>FAD</name>
        <dbReference type="ChEBI" id="CHEBI:57692"/>
    </cofactor>
</comment>
<protein>
    <submittedName>
        <fullName evidence="8">Electron transport complex subunit RsxG</fullName>
    </submittedName>
</protein>
<dbReference type="GO" id="GO:0016020">
    <property type="term" value="C:membrane"/>
    <property type="evidence" value="ECO:0007669"/>
    <property type="project" value="InterPro"/>
</dbReference>
<keyword evidence="5" id="KW-0274">FAD</keyword>
<dbReference type="Pfam" id="PF04205">
    <property type="entry name" value="FMN_bind"/>
    <property type="match status" value="2"/>
</dbReference>
<dbReference type="GO" id="GO:0010181">
    <property type="term" value="F:FMN binding"/>
    <property type="evidence" value="ECO:0007669"/>
    <property type="project" value="InterPro"/>
</dbReference>
<organism evidence="8">
    <name type="scientific">bioreactor metagenome</name>
    <dbReference type="NCBI Taxonomy" id="1076179"/>
    <lineage>
        <taxon>unclassified sequences</taxon>
        <taxon>metagenomes</taxon>
        <taxon>ecological metagenomes</taxon>
    </lineage>
</organism>
<feature type="domain" description="FMN-binding" evidence="7">
    <location>
        <begin position="44"/>
        <end position="117"/>
    </location>
</feature>
<dbReference type="Pfam" id="PF00890">
    <property type="entry name" value="FAD_binding_2"/>
    <property type="match status" value="2"/>
</dbReference>
<evidence type="ECO:0000256" key="4">
    <source>
        <dbReference type="ARBA" id="ARBA00022630"/>
    </source>
</evidence>
<accession>A0A644SYB2</accession>
<evidence type="ECO:0000256" key="3">
    <source>
        <dbReference type="ARBA" id="ARBA00008040"/>
    </source>
</evidence>
<dbReference type="InterPro" id="IPR036188">
    <property type="entry name" value="FAD/NAD-bd_sf"/>
</dbReference>
<dbReference type="PROSITE" id="PS51257">
    <property type="entry name" value="PROKAR_LIPOPROTEIN"/>
    <property type="match status" value="1"/>
</dbReference>
<evidence type="ECO:0000256" key="2">
    <source>
        <dbReference type="ARBA" id="ARBA00001974"/>
    </source>
</evidence>
<dbReference type="EMBL" id="VSSQ01000010">
    <property type="protein sequence ID" value="MPL59680.1"/>
    <property type="molecule type" value="Genomic_DNA"/>
</dbReference>
<feature type="domain" description="FMN-binding" evidence="7">
    <location>
        <begin position="140"/>
        <end position="214"/>
    </location>
</feature>
<dbReference type="InterPro" id="IPR007329">
    <property type="entry name" value="FMN-bd"/>
</dbReference>
<name>A0A644SYB2_9ZZZZ</name>
<evidence type="ECO:0000256" key="1">
    <source>
        <dbReference type="ARBA" id="ARBA00001917"/>
    </source>
</evidence>
<evidence type="ECO:0000256" key="5">
    <source>
        <dbReference type="ARBA" id="ARBA00022827"/>
    </source>
</evidence>
<proteinExistence type="inferred from homology"/>
<dbReference type="PANTHER" id="PTHR43400:SF7">
    <property type="entry name" value="FAD-DEPENDENT OXIDOREDUCTASE 2 FAD BINDING DOMAIN-CONTAINING PROTEIN"/>
    <property type="match status" value="1"/>
</dbReference>
<dbReference type="AlphaFoldDB" id="A0A644SYB2"/>
<dbReference type="Gene3D" id="3.90.1010.20">
    <property type="match status" value="2"/>
</dbReference>
<dbReference type="Gene3D" id="3.90.700.10">
    <property type="entry name" value="Succinate dehydrogenase/fumarate reductase flavoprotein, catalytic domain"/>
    <property type="match status" value="1"/>
</dbReference>
<comment type="caution">
    <text evidence="8">The sequence shown here is derived from an EMBL/GenBank/DDBJ whole genome shotgun (WGS) entry which is preliminary data.</text>
</comment>
<comment type="similarity">
    <text evidence="3">Belongs to the FAD-dependent oxidoreductase 2 family. FRD/SDH subfamily.</text>
</comment>
<dbReference type="PANTHER" id="PTHR43400">
    <property type="entry name" value="FUMARATE REDUCTASE"/>
    <property type="match status" value="1"/>
</dbReference>
<dbReference type="InterPro" id="IPR003953">
    <property type="entry name" value="FAD-dep_OxRdtase_2_FAD-bd"/>
</dbReference>